<dbReference type="AlphaFoldDB" id="A0A6A6HV31"/>
<keyword evidence="2" id="KW-1185">Reference proteome</keyword>
<proteinExistence type="predicted"/>
<dbReference type="EMBL" id="ML987210">
    <property type="protein sequence ID" value="KAF2241871.1"/>
    <property type="molecule type" value="Genomic_DNA"/>
</dbReference>
<sequence length="132" mass="15596">EALQKEREAETPELDCFAYFEHDYKYVCEQEHQLLTLVRVDRLRDTITDAEYHEIELDFYRSVYAQMVHDKLLGKHKTDGELTLDGLRGMKASYRRMLAANGLTGDALREKRLEITNQKYWKPEAELLQQKA</sequence>
<reference evidence="1" key="1">
    <citation type="journal article" date="2020" name="Stud. Mycol.">
        <title>101 Dothideomycetes genomes: a test case for predicting lifestyles and emergence of pathogens.</title>
        <authorList>
            <person name="Haridas S."/>
            <person name="Albert R."/>
            <person name="Binder M."/>
            <person name="Bloem J."/>
            <person name="Labutti K."/>
            <person name="Salamov A."/>
            <person name="Andreopoulos B."/>
            <person name="Baker S."/>
            <person name="Barry K."/>
            <person name="Bills G."/>
            <person name="Bluhm B."/>
            <person name="Cannon C."/>
            <person name="Castanera R."/>
            <person name="Culley D."/>
            <person name="Daum C."/>
            <person name="Ezra D."/>
            <person name="Gonzalez J."/>
            <person name="Henrissat B."/>
            <person name="Kuo A."/>
            <person name="Liang C."/>
            <person name="Lipzen A."/>
            <person name="Lutzoni F."/>
            <person name="Magnuson J."/>
            <person name="Mondo S."/>
            <person name="Nolan M."/>
            <person name="Ohm R."/>
            <person name="Pangilinan J."/>
            <person name="Park H.-J."/>
            <person name="Ramirez L."/>
            <person name="Alfaro M."/>
            <person name="Sun H."/>
            <person name="Tritt A."/>
            <person name="Yoshinaga Y."/>
            <person name="Zwiers L.-H."/>
            <person name="Turgeon B."/>
            <person name="Goodwin S."/>
            <person name="Spatafora J."/>
            <person name="Crous P."/>
            <person name="Grigoriev I."/>
        </authorList>
    </citation>
    <scope>NUCLEOTIDE SEQUENCE</scope>
    <source>
        <strain evidence="1">CBS 122368</strain>
    </source>
</reference>
<accession>A0A6A6HV31</accession>
<dbReference type="GeneID" id="54576241"/>
<dbReference type="Proteomes" id="UP000800094">
    <property type="component" value="Unassembled WGS sequence"/>
</dbReference>
<protein>
    <submittedName>
        <fullName evidence="1">Uncharacterized protein</fullName>
    </submittedName>
</protein>
<dbReference type="RefSeq" id="XP_033676875.1">
    <property type="nucleotide sequence ID" value="XM_033822911.1"/>
</dbReference>
<dbReference type="OrthoDB" id="3791818at2759"/>
<feature type="non-terminal residue" evidence="1">
    <location>
        <position position="1"/>
    </location>
</feature>
<feature type="non-terminal residue" evidence="1">
    <location>
        <position position="132"/>
    </location>
</feature>
<gene>
    <name evidence="1" type="ORF">BU26DRAFT_409524</name>
</gene>
<name>A0A6A6HV31_9PLEO</name>
<organism evidence="1 2">
    <name type="scientific">Trematosphaeria pertusa</name>
    <dbReference type="NCBI Taxonomy" id="390896"/>
    <lineage>
        <taxon>Eukaryota</taxon>
        <taxon>Fungi</taxon>
        <taxon>Dikarya</taxon>
        <taxon>Ascomycota</taxon>
        <taxon>Pezizomycotina</taxon>
        <taxon>Dothideomycetes</taxon>
        <taxon>Pleosporomycetidae</taxon>
        <taxon>Pleosporales</taxon>
        <taxon>Massarineae</taxon>
        <taxon>Trematosphaeriaceae</taxon>
        <taxon>Trematosphaeria</taxon>
    </lineage>
</organism>
<evidence type="ECO:0000313" key="2">
    <source>
        <dbReference type="Proteomes" id="UP000800094"/>
    </source>
</evidence>
<evidence type="ECO:0000313" key="1">
    <source>
        <dbReference type="EMBL" id="KAF2241871.1"/>
    </source>
</evidence>